<dbReference type="InterPro" id="IPR003660">
    <property type="entry name" value="HAMP_dom"/>
</dbReference>
<dbReference type="Pfam" id="PF00672">
    <property type="entry name" value="HAMP"/>
    <property type="match status" value="1"/>
</dbReference>
<keyword evidence="6 8" id="KW-0807">Transducer</keyword>
<evidence type="ECO:0000313" key="14">
    <source>
        <dbReference type="Proteomes" id="UP001209713"/>
    </source>
</evidence>
<evidence type="ECO:0000256" key="7">
    <source>
        <dbReference type="ARBA" id="ARBA00029447"/>
    </source>
</evidence>
<organism evidence="13 14">
    <name type="scientific">Marinomonas sargassi</name>
    <dbReference type="NCBI Taxonomy" id="2984494"/>
    <lineage>
        <taxon>Bacteria</taxon>
        <taxon>Pseudomonadati</taxon>
        <taxon>Pseudomonadota</taxon>
        <taxon>Gammaproteobacteria</taxon>
        <taxon>Oceanospirillales</taxon>
        <taxon>Oceanospirillaceae</taxon>
        <taxon>Marinomonas</taxon>
    </lineage>
</organism>
<protein>
    <submittedName>
        <fullName evidence="13">Methyl-accepting chemotaxis protein</fullName>
    </submittedName>
</protein>
<evidence type="ECO:0000256" key="1">
    <source>
        <dbReference type="ARBA" id="ARBA00004651"/>
    </source>
</evidence>
<evidence type="ECO:0000256" key="4">
    <source>
        <dbReference type="ARBA" id="ARBA00022989"/>
    </source>
</evidence>
<evidence type="ECO:0000313" key="13">
    <source>
        <dbReference type="EMBL" id="MCV2403875.1"/>
    </source>
</evidence>
<feature type="transmembrane region" description="Helical" evidence="10">
    <location>
        <begin position="14"/>
        <end position="33"/>
    </location>
</feature>
<evidence type="ECO:0000256" key="5">
    <source>
        <dbReference type="ARBA" id="ARBA00023136"/>
    </source>
</evidence>
<dbReference type="PROSITE" id="PS50885">
    <property type="entry name" value="HAMP"/>
    <property type="match status" value="1"/>
</dbReference>
<dbReference type="SMART" id="SM00283">
    <property type="entry name" value="MA"/>
    <property type="match status" value="1"/>
</dbReference>
<dbReference type="CDD" id="cd06225">
    <property type="entry name" value="HAMP"/>
    <property type="match status" value="1"/>
</dbReference>
<evidence type="ECO:0000256" key="10">
    <source>
        <dbReference type="SAM" id="Phobius"/>
    </source>
</evidence>
<dbReference type="Gene3D" id="3.30.450.20">
    <property type="entry name" value="PAS domain"/>
    <property type="match status" value="1"/>
</dbReference>
<dbReference type="RefSeq" id="WP_263531257.1">
    <property type="nucleotide sequence ID" value="NZ_JAOVZB010000006.1"/>
</dbReference>
<evidence type="ECO:0000259" key="11">
    <source>
        <dbReference type="PROSITE" id="PS50111"/>
    </source>
</evidence>
<dbReference type="SMART" id="SM00304">
    <property type="entry name" value="HAMP"/>
    <property type="match status" value="1"/>
</dbReference>
<dbReference type="CDD" id="cd11386">
    <property type="entry name" value="MCP_signal"/>
    <property type="match status" value="1"/>
</dbReference>
<dbReference type="PROSITE" id="PS50111">
    <property type="entry name" value="CHEMOTAXIS_TRANSDUC_2"/>
    <property type="match status" value="1"/>
</dbReference>
<feature type="transmembrane region" description="Helical" evidence="10">
    <location>
        <begin position="196"/>
        <end position="217"/>
    </location>
</feature>
<keyword evidence="3 10" id="KW-0812">Transmembrane</keyword>
<feature type="domain" description="Methyl-accepting transducer" evidence="11">
    <location>
        <begin position="273"/>
        <end position="509"/>
    </location>
</feature>
<keyword evidence="14" id="KW-1185">Reference proteome</keyword>
<dbReference type="SUPFAM" id="SSF58104">
    <property type="entry name" value="Methyl-accepting chemotaxis protein (MCP) signaling domain"/>
    <property type="match status" value="1"/>
</dbReference>
<sequence length="545" mass="59970">MINSLRKTPINSRLTSLVLFFALGLLFVVYLAITSNKQSLLDEKYSQTKFVVETASGAIKHFYKLEQSGALTREEAQNFAMNAIKEARYSGNEYFWINDYSSNMIMHSANPSLDGKNLATLKDKNGKTIFPEFIRVVKAQDAGYVDYLWPKAGSDVPVEKISYVQGFEPWQWILGSGVYLDDVDTQFKSEAIKLSLLSGAIIIIALLLSIVIVRSIISPITQLQAAMENISHGDGDLTARLPEAGNDQLTKIASYYNIFIERLTNTLSEAVALNLEVESKSQELRSVAGKTKAIAQEREVMFTEMADTITEVDNFKDEVIETTKSTIASAHNTVEKTRTGQESITQTVQSLEKLSLELESGLNTVVQLAEQSQTIGSVLDVISAIAEQTNLLALNAAIEAARAGEQGRGFAVVADEVRGLASRTQASTDEIQAMINKLQAGAKEAESRITESHKQSQKTTEEITLTTQYLQEIANSVDDIDHASNTVIQSVNMQSEGMHKLTQLNEKIVDLSAQASKQVQKNNETSVVLADTSERAKEVMSTFKL</sequence>
<comment type="similarity">
    <text evidence="7">Belongs to the methyl-accepting chemotaxis (MCP) protein family.</text>
</comment>
<evidence type="ECO:0000256" key="3">
    <source>
        <dbReference type="ARBA" id="ARBA00022692"/>
    </source>
</evidence>
<gene>
    <name evidence="13" type="ORF">OFY17_13465</name>
</gene>
<dbReference type="InterPro" id="IPR033480">
    <property type="entry name" value="sCache_2"/>
</dbReference>
<dbReference type="Proteomes" id="UP001209713">
    <property type="component" value="Unassembled WGS sequence"/>
</dbReference>
<accession>A0ABT2YVE9</accession>
<comment type="subcellular location">
    <subcellularLocation>
        <location evidence="1">Cell membrane</location>
        <topology evidence="1">Multi-pass membrane protein</topology>
    </subcellularLocation>
</comment>
<dbReference type="PANTHER" id="PTHR32089">
    <property type="entry name" value="METHYL-ACCEPTING CHEMOTAXIS PROTEIN MCPB"/>
    <property type="match status" value="1"/>
</dbReference>
<dbReference type="Pfam" id="PF17200">
    <property type="entry name" value="sCache_2"/>
    <property type="match status" value="1"/>
</dbReference>
<evidence type="ECO:0000256" key="8">
    <source>
        <dbReference type="PROSITE-ProRule" id="PRU00284"/>
    </source>
</evidence>
<evidence type="ECO:0000256" key="2">
    <source>
        <dbReference type="ARBA" id="ARBA00022475"/>
    </source>
</evidence>
<proteinExistence type="inferred from homology"/>
<reference evidence="13 14" key="1">
    <citation type="submission" date="2022-10" db="EMBL/GenBank/DDBJ databases">
        <title>Marinomonas transparenta sp. nov. and Marinomonas sargassi sp. nov., isolated from marine alga (Sargassum natans (L.) Gaillon).</title>
        <authorList>
            <person name="Wang Y."/>
        </authorList>
    </citation>
    <scope>NUCLEOTIDE SEQUENCE [LARGE SCALE GENOMIC DNA]</scope>
    <source>
        <strain evidence="13 14">C2222</strain>
    </source>
</reference>
<evidence type="ECO:0000256" key="9">
    <source>
        <dbReference type="SAM" id="Coils"/>
    </source>
</evidence>
<feature type="domain" description="HAMP" evidence="12">
    <location>
        <begin position="214"/>
        <end position="268"/>
    </location>
</feature>
<dbReference type="EMBL" id="JAOVZB010000006">
    <property type="protein sequence ID" value="MCV2403875.1"/>
    <property type="molecule type" value="Genomic_DNA"/>
</dbReference>
<feature type="coiled-coil region" evidence="9">
    <location>
        <begin position="428"/>
        <end position="455"/>
    </location>
</feature>
<dbReference type="PANTHER" id="PTHR32089:SF119">
    <property type="entry name" value="METHYL-ACCEPTING CHEMOTAXIS PROTEIN CTPL"/>
    <property type="match status" value="1"/>
</dbReference>
<keyword evidence="4 10" id="KW-1133">Transmembrane helix</keyword>
<dbReference type="Gene3D" id="1.10.287.950">
    <property type="entry name" value="Methyl-accepting chemotaxis protein"/>
    <property type="match status" value="1"/>
</dbReference>
<comment type="caution">
    <text evidence="13">The sequence shown here is derived from an EMBL/GenBank/DDBJ whole genome shotgun (WGS) entry which is preliminary data.</text>
</comment>
<evidence type="ECO:0000259" key="12">
    <source>
        <dbReference type="PROSITE" id="PS50885"/>
    </source>
</evidence>
<evidence type="ECO:0000256" key="6">
    <source>
        <dbReference type="ARBA" id="ARBA00023224"/>
    </source>
</evidence>
<name>A0ABT2YVE9_9GAMM</name>
<dbReference type="Pfam" id="PF00015">
    <property type="entry name" value="MCPsignal"/>
    <property type="match status" value="1"/>
</dbReference>
<dbReference type="InterPro" id="IPR004089">
    <property type="entry name" value="MCPsignal_dom"/>
</dbReference>
<keyword evidence="5 10" id="KW-0472">Membrane</keyword>
<keyword evidence="9" id="KW-0175">Coiled coil</keyword>
<keyword evidence="2" id="KW-1003">Cell membrane</keyword>
<dbReference type="SMART" id="SM01049">
    <property type="entry name" value="Cache_2"/>
    <property type="match status" value="1"/>
</dbReference>